<organism evidence="1">
    <name type="scientific">Xenorhabdus hominickii</name>
    <dbReference type="NCBI Taxonomy" id="351679"/>
    <lineage>
        <taxon>Bacteria</taxon>
        <taxon>Pseudomonadati</taxon>
        <taxon>Pseudomonadota</taxon>
        <taxon>Gammaproteobacteria</taxon>
        <taxon>Enterobacterales</taxon>
        <taxon>Morganellaceae</taxon>
        <taxon>Xenorhabdus</taxon>
    </lineage>
</organism>
<reference evidence="2 3" key="2">
    <citation type="journal article" date="2017" name="Nat. Microbiol.">
        <title>Natural product diversity associated with the nematode symbionts Photorhabdus and Xenorhabdus.</title>
        <authorList>
            <person name="Tobias N.J."/>
            <person name="Wolff H."/>
            <person name="Djahanschiri B."/>
            <person name="Grundmann F."/>
            <person name="Kronenwerth M."/>
            <person name="Shi Y.M."/>
            <person name="Simonyi S."/>
            <person name="Grun P."/>
            <person name="Shapiro-Ilan D."/>
            <person name="Pidot S.J."/>
            <person name="Stinear T.P."/>
            <person name="Ebersberger I."/>
            <person name="Bode H.B."/>
        </authorList>
    </citation>
    <scope>NUCLEOTIDE SEQUENCE [LARGE SCALE GENOMIC DNA]</scope>
    <source>
        <strain evidence="2 3">DSM 17903</strain>
    </source>
</reference>
<dbReference type="EMBL" id="NJAI01000018">
    <property type="protein sequence ID" value="PHM51441.1"/>
    <property type="molecule type" value="Genomic_DNA"/>
</dbReference>
<evidence type="ECO:0000313" key="1">
    <source>
        <dbReference type="EMBL" id="ARD69893.1"/>
    </source>
</evidence>
<dbReference type="AlphaFoldDB" id="A0A1V0M4T6"/>
<protein>
    <recommendedName>
        <fullName evidence="4">Integrase</fullName>
    </recommendedName>
</protein>
<gene>
    <name evidence="2" type="ORF">Xhom_04921</name>
</gene>
<keyword evidence="1" id="KW-0614">Plasmid</keyword>
<proteinExistence type="predicted"/>
<accession>A0A1V0M4T6</accession>
<evidence type="ECO:0008006" key="4">
    <source>
        <dbReference type="Google" id="ProtNLM"/>
    </source>
</evidence>
<reference evidence="1" key="1">
    <citation type="journal article" date="2017" name="J. Invertebr. Pathol.">
        <title>Identification and bacterial characteristics of Xenorhabdus hominickii ANU101 from an entomopathogenic nematode, Steinernema monticolum.</title>
        <authorList>
            <person name="Park Y."/>
            <person name="Kang S."/>
            <person name="Sadekuzzaman M."/>
            <person name="Kim H."/>
            <person name="Jung J.K."/>
            <person name="Kim Y."/>
        </authorList>
    </citation>
    <scope>NUCLEOTIDE SEQUENCE</scope>
    <source>
        <strain evidence="1">ANU101</strain>
        <plasmid evidence="1">unnamed4</plasmid>
    </source>
</reference>
<geneLocation type="plasmid" evidence="1">
    <name>unnamed4</name>
</geneLocation>
<dbReference type="RefSeq" id="WP_099140094.1">
    <property type="nucleotide sequence ID" value="NZ_CAWNQJ010000044.1"/>
</dbReference>
<evidence type="ECO:0000313" key="2">
    <source>
        <dbReference type="EMBL" id="PHM51441.1"/>
    </source>
</evidence>
<name>A0A1V0M4T6_XENHO</name>
<sequence length="66" mass="7719">MDEKDKLQNEFGEILNKSRVVPEEKLAVMMMFGFQFMSLVQADIINMRAFDGRVLTLKLESKELKH</sequence>
<dbReference type="EMBL" id="KX517801">
    <property type="protein sequence ID" value="ARD69893.1"/>
    <property type="molecule type" value="Genomic_DNA"/>
</dbReference>
<dbReference type="Proteomes" id="UP000225433">
    <property type="component" value="Unassembled WGS sequence"/>
</dbReference>
<evidence type="ECO:0000313" key="3">
    <source>
        <dbReference type="Proteomes" id="UP000225433"/>
    </source>
</evidence>